<sequence>MTLLLASAMSVVARISRGLSTRFFSIFGGVRLPPIRKYDDSWLSACNHFEQIGGAHTYSVKEAHLPADESRLVEGHRPASEPGLVEGHRSASEPRPAEGNRSGGELGPVEGHRSAGEFGSVEGNPSSGEFDNVKGNSPSCELGAFER</sequence>
<evidence type="ECO:0000256" key="1">
    <source>
        <dbReference type="SAM" id="MobiDB-lite"/>
    </source>
</evidence>
<proteinExistence type="predicted"/>
<dbReference type="AlphaFoldDB" id="A0A840W7L8"/>
<comment type="caution">
    <text evidence="2">The sequence shown here is derived from an EMBL/GenBank/DDBJ whole genome shotgun (WGS) entry which is preliminary data.</text>
</comment>
<feature type="compositionally biased region" description="Basic and acidic residues" evidence="1">
    <location>
        <begin position="86"/>
        <end position="98"/>
    </location>
</feature>
<evidence type="ECO:0000313" key="3">
    <source>
        <dbReference type="Proteomes" id="UP000579647"/>
    </source>
</evidence>
<protein>
    <submittedName>
        <fullName evidence="2">Uncharacterized protein</fullName>
    </submittedName>
</protein>
<dbReference type="Proteomes" id="UP000579647">
    <property type="component" value="Unassembled WGS sequence"/>
</dbReference>
<organism evidence="2 3">
    <name type="scientific">Nocardiopsis metallicus</name>
    <dbReference type="NCBI Taxonomy" id="179819"/>
    <lineage>
        <taxon>Bacteria</taxon>
        <taxon>Bacillati</taxon>
        <taxon>Actinomycetota</taxon>
        <taxon>Actinomycetes</taxon>
        <taxon>Streptosporangiales</taxon>
        <taxon>Nocardiopsidaceae</taxon>
        <taxon>Nocardiopsis</taxon>
    </lineage>
</organism>
<feature type="compositionally biased region" description="Polar residues" evidence="1">
    <location>
        <begin position="123"/>
        <end position="139"/>
    </location>
</feature>
<accession>A0A840W7L8</accession>
<name>A0A840W7L8_9ACTN</name>
<evidence type="ECO:0000313" key="2">
    <source>
        <dbReference type="EMBL" id="MBB5491343.1"/>
    </source>
</evidence>
<feature type="region of interest" description="Disordered" evidence="1">
    <location>
        <begin position="69"/>
        <end position="147"/>
    </location>
</feature>
<reference evidence="2 3" key="1">
    <citation type="submission" date="2020-08" db="EMBL/GenBank/DDBJ databases">
        <title>Sequencing the genomes of 1000 actinobacteria strains.</title>
        <authorList>
            <person name="Klenk H.-P."/>
        </authorList>
    </citation>
    <scope>NUCLEOTIDE SEQUENCE [LARGE SCALE GENOMIC DNA]</scope>
    <source>
        <strain evidence="2 3">DSM 44598</strain>
    </source>
</reference>
<feature type="compositionally biased region" description="Basic and acidic residues" evidence="1">
    <location>
        <begin position="69"/>
        <end position="79"/>
    </location>
</feature>
<gene>
    <name evidence="2" type="ORF">HNR07_002480</name>
</gene>
<dbReference type="EMBL" id="JACHDO010000001">
    <property type="protein sequence ID" value="MBB5491343.1"/>
    <property type="molecule type" value="Genomic_DNA"/>
</dbReference>
<keyword evidence="3" id="KW-1185">Reference proteome</keyword>